<comment type="caution">
    <text evidence="2">The sequence shown here is derived from an EMBL/GenBank/DDBJ whole genome shotgun (WGS) entry which is preliminary data.</text>
</comment>
<dbReference type="AlphaFoldDB" id="A0A9D4ETN7"/>
<evidence type="ECO:0000313" key="3">
    <source>
        <dbReference type="Proteomes" id="UP000828390"/>
    </source>
</evidence>
<reference evidence="2" key="2">
    <citation type="submission" date="2020-11" db="EMBL/GenBank/DDBJ databases">
        <authorList>
            <person name="McCartney M.A."/>
            <person name="Auch B."/>
            <person name="Kono T."/>
            <person name="Mallez S."/>
            <person name="Becker A."/>
            <person name="Gohl D.M."/>
            <person name="Silverstein K.A.T."/>
            <person name="Koren S."/>
            <person name="Bechman K.B."/>
            <person name="Herman A."/>
            <person name="Abrahante J.E."/>
            <person name="Garbe J."/>
        </authorList>
    </citation>
    <scope>NUCLEOTIDE SEQUENCE</scope>
    <source>
        <strain evidence="2">Duluth1</strain>
        <tissue evidence="2">Whole animal</tissue>
    </source>
</reference>
<gene>
    <name evidence="2" type="ORF">DPMN_164838</name>
</gene>
<name>A0A9D4ETN7_DREPO</name>
<protein>
    <submittedName>
        <fullName evidence="2">Uncharacterized protein</fullName>
    </submittedName>
</protein>
<dbReference type="EMBL" id="JAIWYP010000008">
    <property type="protein sequence ID" value="KAH3786729.1"/>
    <property type="molecule type" value="Genomic_DNA"/>
</dbReference>
<reference evidence="2" key="1">
    <citation type="journal article" date="2019" name="bioRxiv">
        <title>The Genome of the Zebra Mussel, Dreissena polymorpha: A Resource for Invasive Species Research.</title>
        <authorList>
            <person name="McCartney M.A."/>
            <person name="Auch B."/>
            <person name="Kono T."/>
            <person name="Mallez S."/>
            <person name="Zhang Y."/>
            <person name="Obille A."/>
            <person name="Becker A."/>
            <person name="Abrahante J.E."/>
            <person name="Garbe J."/>
            <person name="Badalamenti J.P."/>
            <person name="Herman A."/>
            <person name="Mangelson H."/>
            <person name="Liachko I."/>
            <person name="Sullivan S."/>
            <person name="Sone E.D."/>
            <person name="Koren S."/>
            <person name="Silverstein K.A.T."/>
            <person name="Beckman K.B."/>
            <person name="Gohl D.M."/>
        </authorList>
    </citation>
    <scope>NUCLEOTIDE SEQUENCE</scope>
    <source>
        <strain evidence="2">Duluth1</strain>
        <tissue evidence="2">Whole animal</tissue>
    </source>
</reference>
<proteinExistence type="predicted"/>
<organism evidence="2 3">
    <name type="scientific">Dreissena polymorpha</name>
    <name type="common">Zebra mussel</name>
    <name type="synonym">Mytilus polymorpha</name>
    <dbReference type="NCBI Taxonomy" id="45954"/>
    <lineage>
        <taxon>Eukaryota</taxon>
        <taxon>Metazoa</taxon>
        <taxon>Spiralia</taxon>
        <taxon>Lophotrochozoa</taxon>
        <taxon>Mollusca</taxon>
        <taxon>Bivalvia</taxon>
        <taxon>Autobranchia</taxon>
        <taxon>Heteroconchia</taxon>
        <taxon>Euheterodonta</taxon>
        <taxon>Imparidentia</taxon>
        <taxon>Neoheterodontei</taxon>
        <taxon>Myida</taxon>
        <taxon>Dreissenoidea</taxon>
        <taxon>Dreissenidae</taxon>
        <taxon>Dreissena</taxon>
    </lineage>
</organism>
<feature type="compositionally biased region" description="Basic and acidic residues" evidence="1">
    <location>
        <begin position="53"/>
        <end position="62"/>
    </location>
</feature>
<keyword evidence="3" id="KW-1185">Reference proteome</keyword>
<feature type="region of interest" description="Disordered" evidence="1">
    <location>
        <begin position="50"/>
        <end position="69"/>
    </location>
</feature>
<evidence type="ECO:0000313" key="2">
    <source>
        <dbReference type="EMBL" id="KAH3786729.1"/>
    </source>
</evidence>
<evidence type="ECO:0000256" key="1">
    <source>
        <dbReference type="SAM" id="MobiDB-lite"/>
    </source>
</evidence>
<sequence>MMTSKFQKQNEIVCTLWKLFNDLYERASSSLTLLTTDAGNGLQPCGEFSYIGPHHEQKERQNHLTTHQS</sequence>
<dbReference type="Proteomes" id="UP000828390">
    <property type="component" value="Unassembled WGS sequence"/>
</dbReference>
<accession>A0A9D4ETN7</accession>